<keyword evidence="6" id="KW-0436">Ligase</keyword>
<organism evidence="6 7">
    <name type="scientific">Nonomuraea thailandensis</name>
    <dbReference type="NCBI Taxonomy" id="1188745"/>
    <lineage>
        <taxon>Bacteria</taxon>
        <taxon>Bacillati</taxon>
        <taxon>Actinomycetota</taxon>
        <taxon>Actinomycetes</taxon>
        <taxon>Streptosporangiales</taxon>
        <taxon>Streptosporangiaceae</taxon>
        <taxon>Nonomuraea</taxon>
    </lineage>
</organism>
<sequence length="604" mass="64025">MRKLSGEEFAVLPDSAAGAALAQTLHGAVVLSYASGRPCLLAASPGEIVKAEAGHARLAVIGTCPVTAGRLRRMAARLGCLADADAVAAALSGSFHLVAVVGGQVRVQGTASGMRRVYYARAGGAVLASDRAALLAALTRAAVDEQALAVRLLMMVPPALAEPLWEGVAMVPPGEAAHIDADGVRLRPWWRAPEPEVPLEEGAPVVRAALEEAVAARIGEGAVVAGDLSGGLDSTPVSFLAAATAGQRSAKLVTLALAIDDPDHDDPQWAALARAYLPGEHEVAWSGDLPKWFAGAAEVVPGLDEPTRWLRALARDLAHSALLAGRGATVRLTGHGGDEVTLLPACYLHDLARRHPAALWPHLREQRSRARWPLWASVRELADRRPYAAWLADQAQTLSAPLSRFRPDFGWEHPLRLPDWTSGAAKDAVRRQLVTCPAEPYSPLRAQHLSLSSVRSIAASVDGAQIMTGRVGVPVHAPFLDDHVVAACLAVRLDQRAAPGVYKPLTRAAMRPVMPAECLERTTKGEFSADIYQGLRLHRDQLLTLLDGSLLVERGLADAAALRRTCLRTPAEGGPGVLALDVFIAAENWLRALLAHPVQEESCA</sequence>
<dbReference type="SUPFAM" id="SSF56235">
    <property type="entry name" value="N-terminal nucleophile aminohydrolases (Ntn hydrolases)"/>
    <property type="match status" value="1"/>
</dbReference>
<comment type="catalytic activity">
    <reaction evidence="4">
        <text>L-aspartate + L-glutamine + ATP + H2O = L-asparagine + L-glutamate + AMP + diphosphate + H(+)</text>
        <dbReference type="Rhea" id="RHEA:12228"/>
        <dbReference type="ChEBI" id="CHEBI:15377"/>
        <dbReference type="ChEBI" id="CHEBI:15378"/>
        <dbReference type="ChEBI" id="CHEBI:29985"/>
        <dbReference type="ChEBI" id="CHEBI:29991"/>
        <dbReference type="ChEBI" id="CHEBI:30616"/>
        <dbReference type="ChEBI" id="CHEBI:33019"/>
        <dbReference type="ChEBI" id="CHEBI:58048"/>
        <dbReference type="ChEBI" id="CHEBI:58359"/>
        <dbReference type="ChEBI" id="CHEBI:456215"/>
        <dbReference type="EC" id="6.3.5.4"/>
    </reaction>
</comment>
<reference evidence="6" key="1">
    <citation type="submission" date="2022-06" db="EMBL/GenBank/DDBJ databases">
        <title>Sequencing the genomes of 1000 actinobacteria strains.</title>
        <authorList>
            <person name="Klenk H.-P."/>
        </authorList>
    </citation>
    <scope>NUCLEOTIDE SEQUENCE</scope>
    <source>
        <strain evidence="6">DSM 46694</strain>
    </source>
</reference>
<evidence type="ECO:0000256" key="2">
    <source>
        <dbReference type="ARBA" id="ARBA00012737"/>
    </source>
</evidence>
<evidence type="ECO:0000313" key="7">
    <source>
        <dbReference type="Proteomes" id="UP001139648"/>
    </source>
</evidence>
<dbReference type="SUPFAM" id="SSF52402">
    <property type="entry name" value="Adenine nucleotide alpha hydrolases-like"/>
    <property type="match status" value="1"/>
</dbReference>
<dbReference type="EC" id="6.3.5.4" evidence="2"/>
<proteinExistence type="predicted"/>
<dbReference type="InterPro" id="IPR051786">
    <property type="entry name" value="ASN_synthetase/amidase"/>
</dbReference>
<evidence type="ECO:0000259" key="5">
    <source>
        <dbReference type="Pfam" id="PF00733"/>
    </source>
</evidence>
<evidence type="ECO:0000256" key="1">
    <source>
        <dbReference type="ARBA" id="ARBA00005187"/>
    </source>
</evidence>
<dbReference type="InterPro" id="IPR001962">
    <property type="entry name" value="Asn_synthase"/>
</dbReference>
<keyword evidence="3" id="KW-0028">Amino-acid biosynthesis</keyword>
<dbReference type="GO" id="GO:0004066">
    <property type="term" value="F:asparagine synthase (glutamine-hydrolyzing) activity"/>
    <property type="evidence" value="ECO:0007669"/>
    <property type="project" value="UniProtKB-EC"/>
</dbReference>
<evidence type="ECO:0000256" key="3">
    <source>
        <dbReference type="ARBA" id="ARBA00022888"/>
    </source>
</evidence>
<dbReference type="PANTHER" id="PTHR43284">
    <property type="entry name" value="ASPARAGINE SYNTHETASE (GLUTAMINE-HYDROLYZING)"/>
    <property type="match status" value="1"/>
</dbReference>
<dbReference type="GO" id="GO:0006529">
    <property type="term" value="P:asparagine biosynthetic process"/>
    <property type="evidence" value="ECO:0007669"/>
    <property type="project" value="UniProtKB-KW"/>
</dbReference>
<dbReference type="InterPro" id="IPR014729">
    <property type="entry name" value="Rossmann-like_a/b/a_fold"/>
</dbReference>
<feature type="domain" description="Asparagine synthetase" evidence="5">
    <location>
        <begin position="206"/>
        <end position="566"/>
    </location>
</feature>
<protein>
    <recommendedName>
        <fullName evidence="2">asparagine synthase (glutamine-hydrolyzing)</fullName>
        <ecNumber evidence="2">6.3.5.4</ecNumber>
    </recommendedName>
</protein>
<dbReference type="AlphaFoldDB" id="A0A9X2GF61"/>
<keyword evidence="7" id="KW-1185">Reference proteome</keyword>
<evidence type="ECO:0000313" key="6">
    <source>
        <dbReference type="EMBL" id="MCP2356655.1"/>
    </source>
</evidence>
<dbReference type="RefSeq" id="WP_253743708.1">
    <property type="nucleotide sequence ID" value="NZ_BAABKA010000100.1"/>
</dbReference>
<dbReference type="EMBL" id="JAMZEB010000002">
    <property type="protein sequence ID" value="MCP2356655.1"/>
    <property type="molecule type" value="Genomic_DNA"/>
</dbReference>
<evidence type="ECO:0000256" key="4">
    <source>
        <dbReference type="ARBA" id="ARBA00048741"/>
    </source>
</evidence>
<dbReference type="PANTHER" id="PTHR43284:SF1">
    <property type="entry name" value="ASPARAGINE SYNTHETASE"/>
    <property type="match status" value="1"/>
</dbReference>
<comment type="pathway">
    <text evidence="1">Amino-acid biosynthesis; L-asparagine biosynthesis; L-asparagine from L-aspartate (L-Gln route): step 1/1.</text>
</comment>
<dbReference type="Pfam" id="PF00733">
    <property type="entry name" value="Asn_synthase"/>
    <property type="match status" value="1"/>
</dbReference>
<keyword evidence="3" id="KW-0061">Asparagine biosynthesis</keyword>
<comment type="caution">
    <text evidence="6">The sequence shown here is derived from an EMBL/GenBank/DDBJ whole genome shotgun (WGS) entry which is preliminary data.</text>
</comment>
<dbReference type="InterPro" id="IPR029055">
    <property type="entry name" value="Ntn_hydrolases_N"/>
</dbReference>
<name>A0A9X2GF61_9ACTN</name>
<dbReference type="GO" id="GO:0005829">
    <property type="term" value="C:cytosol"/>
    <property type="evidence" value="ECO:0007669"/>
    <property type="project" value="TreeGrafter"/>
</dbReference>
<dbReference type="Gene3D" id="3.40.50.620">
    <property type="entry name" value="HUPs"/>
    <property type="match status" value="2"/>
</dbReference>
<gene>
    <name evidence="6" type="ORF">HD597_003675</name>
</gene>
<dbReference type="Proteomes" id="UP001139648">
    <property type="component" value="Unassembled WGS sequence"/>
</dbReference>
<accession>A0A9X2GF61</accession>